<dbReference type="HAMAP" id="MF_00611">
    <property type="entry name" value="FdeH"/>
    <property type="match status" value="1"/>
</dbReference>
<dbReference type="InterPro" id="IPR056797">
    <property type="entry name" value="FdhE_central"/>
</dbReference>
<dbReference type="PANTHER" id="PTHR37689:SF1">
    <property type="entry name" value="PROTEIN FDHE"/>
    <property type="match status" value="1"/>
</dbReference>
<comment type="similarity">
    <text evidence="2">Belongs to the FdhE family.</text>
</comment>
<feature type="domain" description="FdhE central" evidence="4">
    <location>
        <begin position="189"/>
        <end position="225"/>
    </location>
</feature>
<dbReference type="InterPro" id="IPR056796">
    <property type="entry name" value="FdhE_C"/>
</dbReference>
<evidence type="ECO:0000313" key="6">
    <source>
        <dbReference type="EMBL" id="TPV36112.1"/>
    </source>
</evidence>
<dbReference type="SUPFAM" id="SSF144020">
    <property type="entry name" value="FdhE-like"/>
    <property type="match status" value="1"/>
</dbReference>
<reference evidence="6 7" key="1">
    <citation type="submission" date="2019-06" db="EMBL/GenBank/DDBJ databases">
        <title>Taxogenomics and systematics of the genus Pantoea.</title>
        <authorList>
            <person name="Tambong J.T."/>
        </authorList>
    </citation>
    <scope>NUCLEOTIDE SEQUENCE [LARGE SCALE GENOMIC DNA]</scope>
    <source>
        <strain evidence="6 7">LMG 24197</strain>
    </source>
</reference>
<proteinExistence type="inferred from homology"/>
<dbReference type="CDD" id="cd16341">
    <property type="entry name" value="FdhE"/>
    <property type="match status" value="1"/>
</dbReference>
<keyword evidence="7" id="KW-1185">Reference proteome</keyword>
<dbReference type="PIRSF" id="PIRSF018296">
    <property type="entry name" value="Format_dh_formtn"/>
    <property type="match status" value="1"/>
</dbReference>
<sequence length="307" mass="34163">MSIRIIPQDPLEKGEKTTEEMIPPLLFPRLKNLYSRRAARLRDLAAKNPLGDYLRFAAVIAEAQEIVLYDHPLHLDLHARLTQSASEGKPPLNIHTLPRDPHWQRLLHSLIAELKPEMSGQALAVLENLEKASATELETLAGALFTGEYAQVSNDKAPFIWAALSLYWAQMAALIPGKAHAEMGNQRQFCPVCASMPVASIVHMGSHESARYLHCNLCESEWHVVGSKCTQCEQSRDLHYWSLSSEKAAVKAESCGDCGTYLKMLYQENDPAIEPVADDLASLILDAKMEQEGFARSSLNPFMFPGE</sequence>
<evidence type="ECO:0000259" key="4">
    <source>
        <dbReference type="Pfam" id="PF24859"/>
    </source>
</evidence>
<evidence type="ECO:0000256" key="2">
    <source>
        <dbReference type="HAMAP-Rule" id="MF_00611"/>
    </source>
</evidence>
<gene>
    <name evidence="2 6" type="primary">fdhE</name>
    <name evidence="6" type="ORF">FJW02_12580</name>
</gene>
<name>A0ABY2ZIB4_9GAMM</name>
<dbReference type="PANTHER" id="PTHR37689">
    <property type="entry name" value="PROTEIN FDHE"/>
    <property type="match status" value="1"/>
</dbReference>
<comment type="subcellular location">
    <subcellularLocation>
        <location evidence="2">Cytoplasm</location>
    </subcellularLocation>
</comment>
<dbReference type="NCBIfam" id="TIGR01562">
    <property type="entry name" value="FdhE"/>
    <property type="match status" value="1"/>
</dbReference>
<comment type="caution">
    <text evidence="6">The sequence shown here is derived from an EMBL/GenBank/DDBJ whole genome shotgun (WGS) entry which is preliminary data.</text>
</comment>
<dbReference type="EMBL" id="VHJB01000065">
    <property type="protein sequence ID" value="TPV36112.1"/>
    <property type="molecule type" value="Genomic_DNA"/>
</dbReference>
<organism evidence="6 7">
    <name type="scientific">Pantoea eucalypti</name>
    <dbReference type="NCBI Taxonomy" id="470933"/>
    <lineage>
        <taxon>Bacteria</taxon>
        <taxon>Pseudomonadati</taxon>
        <taxon>Pseudomonadota</taxon>
        <taxon>Gammaproteobacteria</taxon>
        <taxon>Enterobacterales</taxon>
        <taxon>Erwiniaceae</taxon>
        <taxon>Pantoea</taxon>
    </lineage>
</organism>
<dbReference type="Pfam" id="PF04216">
    <property type="entry name" value="FdhE_N"/>
    <property type="match status" value="1"/>
</dbReference>
<feature type="domain" description="FdhE C-terminal" evidence="5">
    <location>
        <begin position="228"/>
        <end position="303"/>
    </location>
</feature>
<dbReference type="InterPro" id="IPR024064">
    <property type="entry name" value="FdhE-like_sf"/>
</dbReference>
<dbReference type="NCBIfam" id="NF002925">
    <property type="entry name" value="PRK03564.1"/>
    <property type="match status" value="1"/>
</dbReference>
<feature type="domain" description="FdhE N-terminal" evidence="3">
    <location>
        <begin position="22"/>
        <end position="184"/>
    </location>
</feature>
<evidence type="ECO:0000256" key="1">
    <source>
        <dbReference type="ARBA" id="ARBA00022490"/>
    </source>
</evidence>
<dbReference type="Proteomes" id="UP000315469">
    <property type="component" value="Unassembled WGS sequence"/>
</dbReference>
<dbReference type="RefSeq" id="WP_003849696.1">
    <property type="nucleotide sequence ID" value="NZ_CP045720.1"/>
</dbReference>
<accession>A0ABY2ZIB4</accession>
<protein>
    <recommendedName>
        <fullName evidence="2">Protein FdhE homolog</fullName>
    </recommendedName>
</protein>
<dbReference type="Gene3D" id="3.90.1670.10">
    <property type="entry name" value="FdhE-like domain"/>
    <property type="match status" value="1"/>
</dbReference>
<evidence type="ECO:0000259" key="5">
    <source>
        <dbReference type="Pfam" id="PF24860"/>
    </source>
</evidence>
<dbReference type="Pfam" id="PF24860">
    <property type="entry name" value="FdhE_C"/>
    <property type="match status" value="1"/>
</dbReference>
<keyword evidence="1 2" id="KW-0963">Cytoplasm</keyword>
<evidence type="ECO:0000313" key="7">
    <source>
        <dbReference type="Proteomes" id="UP000315469"/>
    </source>
</evidence>
<evidence type="ECO:0000259" key="3">
    <source>
        <dbReference type="Pfam" id="PF04216"/>
    </source>
</evidence>
<dbReference type="GeneID" id="90522907"/>
<dbReference type="InterPro" id="IPR006452">
    <property type="entry name" value="Formate_DH_accessory"/>
</dbReference>
<dbReference type="InterPro" id="IPR056774">
    <property type="entry name" value="FdhE_N"/>
</dbReference>
<dbReference type="Pfam" id="PF24859">
    <property type="entry name" value="FdhE_central"/>
    <property type="match status" value="1"/>
</dbReference>
<comment type="function">
    <text evidence="2">Necessary for formate dehydrogenase activity.</text>
</comment>